<dbReference type="EMBL" id="AZBU02000003">
    <property type="protein sequence ID" value="TKR89861.1"/>
    <property type="molecule type" value="Genomic_DNA"/>
</dbReference>
<reference evidence="1 2" key="1">
    <citation type="journal article" date="2015" name="Genome Biol.">
        <title>Comparative genomics of Steinernema reveals deeply conserved gene regulatory networks.</title>
        <authorList>
            <person name="Dillman A.R."/>
            <person name="Macchietto M."/>
            <person name="Porter C.F."/>
            <person name="Rogers A."/>
            <person name="Williams B."/>
            <person name="Antoshechkin I."/>
            <person name="Lee M.M."/>
            <person name="Goodwin Z."/>
            <person name="Lu X."/>
            <person name="Lewis E.E."/>
            <person name="Goodrich-Blair H."/>
            <person name="Stock S.P."/>
            <person name="Adams B.J."/>
            <person name="Sternberg P.W."/>
            <person name="Mortazavi A."/>
        </authorList>
    </citation>
    <scope>NUCLEOTIDE SEQUENCE [LARGE SCALE GENOMIC DNA]</scope>
    <source>
        <strain evidence="1 2">ALL</strain>
    </source>
</reference>
<name>A0A4U5P2N7_STECR</name>
<reference evidence="1 2" key="2">
    <citation type="journal article" date="2019" name="G3 (Bethesda)">
        <title>Hybrid Assembly of the Genome of the Entomopathogenic Nematode Steinernema carpocapsae Identifies the X-Chromosome.</title>
        <authorList>
            <person name="Serra L."/>
            <person name="Macchietto M."/>
            <person name="Macias-Munoz A."/>
            <person name="McGill C.J."/>
            <person name="Rodriguez I.M."/>
            <person name="Rodriguez B."/>
            <person name="Murad R."/>
            <person name="Mortazavi A."/>
        </authorList>
    </citation>
    <scope>NUCLEOTIDE SEQUENCE [LARGE SCALE GENOMIC DNA]</scope>
    <source>
        <strain evidence="1 2">ALL</strain>
    </source>
</reference>
<organism evidence="1 2">
    <name type="scientific">Steinernema carpocapsae</name>
    <name type="common">Entomopathogenic nematode</name>
    <dbReference type="NCBI Taxonomy" id="34508"/>
    <lineage>
        <taxon>Eukaryota</taxon>
        <taxon>Metazoa</taxon>
        <taxon>Ecdysozoa</taxon>
        <taxon>Nematoda</taxon>
        <taxon>Chromadorea</taxon>
        <taxon>Rhabditida</taxon>
        <taxon>Tylenchina</taxon>
        <taxon>Panagrolaimomorpha</taxon>
        <taxon>Strongyloidoidea</taxon>
        <taxon>Steinernematidae</taxon>
        <taxon>Steinernema</taxon>
    </lineage>
</organism>
<dbReference type="CDD" id="cd18809">
    <property type="entry name" value="SF1_C_RecD"/>
    <property type="match status" value="1"/>
</dbReference>
<protein>
    <submittedName>
        <fullName evidence="1">Uncharacterized protein</fullName>
    </submittedName>
</protein>
<gene>
    <name evidence="1" type="ORF">L596_013902</name>
</gene>
<sequence>MTIKKAQGQTLDKCGLLLNSHVISHGQLYVALNRVRKGEDLSICCEAQLGMAQMRNVVCSKLFPNPALAQ</sequence>
<dbReference type="AlphaFoldDB" id="A0A4U5P2N7"/>
<dbReference type="InterPro" id="IPR027417">
    <property type="entry name" value="P-loop_NTPase"/>
</dbReference>
<keyword evidence="2" id="KW-1185">Reference proteome</keyword>
<accession>A0A4U5P2N7</accession>
<dbReference type="SUPFAM" id="SSF52540">
    <property type="entry name" value="P-loop containing nucleoside triphosphate hydrolases"/>
    <property type="match status" value="1"/>
</dbReference>
<proteinExistence type="predicted"/>
<dbReference type="Proteomes" id="UP000298663">
    <property type="component" value="Unassembled WGS sequence"/>
</dbReference>
<dbReference type="STRING" id="34508.A0A4U5P2N7"/>
<comment type="caution">
    <text evidence="1">The sequence shown here is derived from an EMBL/GenBank/DDBJ whole genome shotgun (WGS) entry which is preliminary data.</text>
</comment>
<dbReference type="OrthoDB" id="9997116at2759"/>
<evidence type="ECO:0000313" key="2">
    <source>
        <dbReference type="Proteomes" id="UP000298663"/>
    </source>
</evidence>
<evidence type="ECO:0000313" key="1">
    <source>
        <dbReference type="EMBL" id="TKR89861.1"/>
    </source>
</evidence>